<sequence>MTTKPQKNITGAVYKAKAITYGRSQTVTLIGGANAMCNQVPPFLSFSASECYLNYCKVLPLELQVLFPKRVGQTLISSAST</sequence>
<reference evidence="1" key="2">
    <citation type="submission" date="2020-11" db="EMBL/GenBank/DDBJ databases">
        <authorList>
            <person name="McCartney M.A."/>
            <person name="Auch B."/>
            <person name="Kono T."/>
            <person name="Mallez S."/>
            <person name="Becker A."/>
            <person name="Gohl D.M."/>
            <person name="Silverstein K.A.T."/>
            <person name="Koren S."/>
            <person name="Bechman K.B."/>
            <person name="Herman A."/>
            <person name="Abrahante J.E."/>
            <person name="Garbe J."/>
        </authorList>
    </citation>
    <scope>NUCLEOTIDE SEQUENCE</scope>
    <source>
        <strain evidence="1">Duluth1</strain>
        <tissue evidence="1">Whole animal</tissue>
    </source>
</reference>
<name>A0A9D4NA32_DREPO</name>
<organism evidence="1 2">
    <name type="scientific">Dreissena polymorpha</name>
    <name type="common">Zebra mussel</name>
    <name type="synonym">Mytilus polymorpha</name>
    <dbReference type="NCBI Taxonomy" id="45954"/>
    <lineage>
        <taxon>Eukaryota</taxon>
        <taxon>Metazoa</taxon>
        <taxon>Spiralia</taxon>
        <taxon>Lophotrochozoa</taxon>
        <taxon>Mollusca</taxon>
        <taxon>Bivalvia</taxon>
        <taxon>Autobranchia</taxon>
        <taxon>Heteroconchia</taxon>
        <taxon>Euheterodonta</taxon>
        <taxon>Imparidentia</taxon>
        <taxon>Neoheterodontei</taxon>
        <taxon>Myida</taxon>
        <taxon>Dreissenoidea</taxon>
        <taxon>Dreissenidae</taxon>
        <taxon>Dreissena</taxon>
    </lineage>
</organism>
<evidence type="ECO:0000313" key="2">
    <source>
        <dbReference type="Proteomes" id="UP000828390"/>
    </source>
</evidence>
<proteinExistence type="predicted"/>
<dbReference type="Proteomes" id="UP000828390">
    <property type="component" value="Unassembled WGS sequence"/>
</dbReference>
<protein>
    <submittedName>
        <fullName evidence="1">Uncharacterized protein</fullName>
    </submittedName>
</protein>
<reference evidence="1" key="1">
    <citation type="journal article" date="2019" name="bioRxiv">
        <title>The Genome of the Zebra Mussel, Dreissena polymorpha: A Resource for Invasive Species Research.</title>
        <authorList>
            <person name="McCartney M.A."/>
            <person name="Auch B."/>
            <person name="Kono T."/>
            <person name="Mallez S."/>
            <person name="Zhang Y."/>
            <person name="Obille A."/>
            <person name="Becker A."/>
            <person name="Abrahante J.E."/>
            <person name="Garbe J."/>
            <person name="Badalamenti J.P."/>
            <person name="Herman A."/>
            <person name="Mangelson H."/>
            <person name="Liachko I."/>
            <person name="Sullivan S."/>
            <person name="Sone E.D."/>
            <person name="Koren S."/>
            <person name="Silverstein K.A.T."/>
            <person name="Beckman K.B."/>
            <person name="Gohl D.M."/>
        </authorList>
    </citation>
    <scope>NUCLEOTIDE SEQUENCE</scope>
    <source>
        <strain evidence="1">Duluth1</strain>
        <tissue evidence="1">Whole animal</tissue>
    </source>
</reference>
<accession>A0A9D4NA32</accession>
<dbReference type="AlphaFoldDB" id="A0A9D4NA32"/>
<dbReference type="EMBL" id="JAIWYP010000001">
    <property type="protein sequence ID" value="KAH3891800.1"/>
    <property type="molecule type" value="Genomic_DNA"/>
</dbReference>
<comment type="caution">
    <text evidence="1">The sequence shown here is derived from an EMBL/GenBank/DDBJ whole genome shotgun (WGS) entry which is preliminary data.</text>
</comment>
<gene>
    <name evidence="1" type="ORF">DPMN_015908</name>
</gene>
<keyword evidence="2" id="KW-1185">Reference proteome</keyword>
<evidence type="ECO:0000313" key="1">
    <source>
        <dbReference type="EMBL" id="KAH3891800.1"/>
    </source>
</evidence>